<sequence length="85" mass="8896">MRLTAFLASALLASSLAGCSSPTVSGSATEGIVINHMAATDDAYSLQAQADGICGKESTTAHFDRYAEEDTWLGPRNAYFYCGAP</sequence>
<reference evidence="2 3" key="1">
    <citation type="submission" date="2019-08" db="EMBL/GenBank/DDBJ databases">
        <title>Hyperibacter terrae gen. nov., sp. nov. and Hyperibacter viscosus sp. nov., two new members in the family Rhodospirillaceae isolated from the rhizosphere of Hypericum perforatum.</title>
        <authorList>
            <person name="Noviana Z."/>
        </authorList>
    </citation>
    <scope>NUCLEOTIDE SEQUENCE [LARGE SCALE GENOMIC DNA]</scope>
    <source>
        <strain evidence="2 3">R5959</strain>
    </source>
</reference>
<dbReference type="OrthoDB" id="9945655at2"/>
<feature type="signal peptide" evidence="1">
    <location>
        <begin position="1"/>
        <end position="19"/>
    </location>
</feature>
<keyword evidence="1" id="KW-0732">Signal</keyword>
<gene>
    <name evidence="2" type="ORF">FRZ61_02750</name>
</gene>
<evidence type="ECO:0008006" key="4">
    <source>
        <dbReference type="Google" id="ProtNLM"/>
    </source>
</evidence>
<dbReference type="PROSITE" id="PS51257">
    <property type="entry name" value="PROKAR_LIPOPROTEIN"/>
    <property type="match status" value="1"/>
</dbReference>
<dbReference type="KEGG" id="hadh:FRZ61_02750"/>
<keyword evidence="3" id="KW-1185">Reference proteome</keyword>
<proteinExistence type="predicted"/>
<dbReference type="Proteomes" id="UP000325797">
    <property type="component" value="Chromosome"/>
</dbReference>
<dbReference type="RefSeq" id="WP_151114598.1">
    <property type="nucleotide sequence ID" value="NZ_CP042582.1"/>
</dbReference>
<organism evidence="2 3">
    <name type="scientific">Hypericibacter adhaerens</name>
    <dbReference type="NCBI Taxonomy" id="2602016"/>
    <lineage>
        <taxon>Bacteria</taxon>
        <taxon>Pseudomonadati</taxon>
        <taxon>Pseudomonadota</taxon>
        <taxon>Alphaproteobacteria</taxon>
        <taxon>Rhodospirillales</taxon>
        <taxon>Dongiaceae</taxon>
        <taxon>Hypericibacter</taxon>
    </lineage>
</organism>
<name>A0A5J6MS29_9PROT</name>
<protein>
    <recommendedName>
        <fullName evidence="4">Lipoprotein</fullName>
    </recommendedName>
</protein>
<dbReference type="AlphaFoldDB" id="A0A5J6MS29"/>
<dbReference type="EMBL" id="CP042582">
    <property type="protein sequence ID" value="QEX20358.1"/>
    <property type="molecule type" value="Genomic_DNA"/>
</dbReference>
<feature type="chain" id="PRO_5023941493" description="Lipoprotein" evidence="1">
    <location>
        <begin position="20"/>
        <end position="85"/>
    </location>
</feature>
<evidence type="ECO:0000313" key="3">
    <source>
        <dbReference type="Proteomes" id="UP000325797"/>
    </source>
</evidence>
<accession>A0A5J6MS29</accession>
<evidence type="ECO:0000313" key="2">
    <source>
        <dbReference type="EMBL" id="QEX20358.1"/>
    </source>
</evidence>
<evidence type="ECO:0000256" key="1">
    <source>
        <dbReference type="SAM" id="SignalP"/>
    </source>
</evidence>